<dbReference type="RefSeq" id="WP_004916371.1">
    <property type="nucleotide sequence ID" value="NZ_DS607648.1"/>
</dbReference>
<keyword evidence="1" id="KW-1133">Transmembrane helix</keyword>
<keyword evidence="1" id="KW-0812">Transmembrane</keyword>
<evidence type="ECO:0000313" key="3">
    <source>
        <dbReference type="Proteomes" id="UP000004506"/>
    </source>
</evidence>
<name>A0AA86YP38_PROST</name>
<feature type="transmembrane region" description="Helical" evidence="1">
    <location>
        <begin position="119"/>
        <end position="137"/>
    </location>
</feature>
<reference evidence="3" key="2">
    <citation type="submission" date="2008-04" db="EMBL/GenBank/DDBJ databases">
        <title>Draft genome sequence of Providencia stuartii(ATCC 25827).</title>
        <authorList>
            <person name="Sudarsanam P."/>
            <person name="Ley R."/>
            <person name="Guruge J."/>
            <person name="Turnbaugh P.J."/>
            <person name="Mahowald M."/>
            <person name="Liep D."/>
            <person name="Gordon J."/>
        </authorList>
    </citation>
    <scope>NUCLEOTIDE SEQUENCE [LARGE SCALE GENOMIC DNA]</scope>
    <source>
        <strain evidence="3">ATCC 25827</strain>
    </source>
</reference>
<protein>
    <submittedName>
        <fullName evidence="2">Bacteriophage lambda tail assembly protein I</fullName>
    </submittedName>
</protein>
<reference evidence="3" key="1">
    <citation type="submission" date="2008-04" db="EMBL/GenBank/DDBJ databases">
        <title>Draft genome sequence of Providencia stuartii (ATCC 25827).</title>
        <authorList>
            <person name="Sudarsanam P."/>
            <person name="Ley R."/>
            <person name="Guruge J."/>
            <person name="Turnbaugh P.J."/>
            <person name="Mahowald M."/>
            <person name="Liep D."/>
            <person name="Gordon J."/>
        </authorList>
    </citation>
    <scope>NUCLEOTIDE SEQUENCE [LARGE SCALE GENOMIC DNA]</scope>
    <source>
        <strain evidence="3">ATCC 25827</strain>
    </source>
</reference>
<comment type="caution">
    <text evidence="2">The sequence shown here is derived from an EMBL/GenBank/DDBJ whole genome shotgun (WGS) entry which is preliminary data.</text>
</comment>
<accession>A0AA86YP38</accession>
<evidence type="ECO:0000313" key="2">
    <source>
        <dbReference type="EMBL" id="EDU57611.1"/>
    </source>
</evidence>
<proteinExistence type="predicted"/>
<gene>
    <name evidence="2" type="ORF">PROSTU_04387</name>
</gene>
<dbReference type="Proteomes" id="UP000004506">
    <property type="component" value="Unassembled WGS sequence"/>
</dbReference>
<dbReference type="EMBL" id="ABJD02000117">
    <property type="protein sequence ID" value="EDU57611.1"/>
    <property type="molecule type" value="Genomic_DNA"/>
</dbReference>
<reference evidence="2 3" key="3">
    <citation type="submission" date="2008-05" db="EMBL/GenBank/DDBJ databases">
        <authorList>
            <person name="Fulton L."/>
            <person name="Clifton S."/>
            <person name="Fulton B."/>
            <person name="Xu J."/>
            <person name="Minx P."/>
            <person name="Pepin K.H."/>
            <person name="Johnson M."/>
            <person name="Thiruvilangam P."/>
            <person name="Bhonagiri V."/>
            <person name="Nash W.E."/>
            <person name="Mardis E.R."/>
            <person name="Wilson R.K."/>
        </authorList>
    </citation>
    <scope>NUCLEOTIDE SEQUENCE [LARGE SCALE GENOMIC DNA]</scope>
    <source>
        <strain evidence="2 3">ATCC 25827</strain>
    </source>
</reference>
<feature type="transmembrane region" description="Helical" evidence="1">
    <location>
        <begin position="91"/>
        <end position="113"/>
    </location>
</feature>
<keyword evidence="1" id="KW-0472">Membrane</keyword>
<sequence length="197" mass="21201">MSLKTIRLYGVLGAKFGREHKLDIDSPREAIKALSVLYDGFEQFLANAHLKGLEFAVFKGKRNISEDELHLDTTEDIRIAPIIKGSKRGGFFQTVLGIAMIGLAVWNPAFLAMSATTNSALMLGGAAMAIGGIVQMLSPQPRGLSIRQDADNKPSYAFGGTVNTTAQGNPVPLFYGLDRREIGGAIISAGIYTEDQQ</sequence>
<evidence type="ECO:0000256" key="1">
    <source>
        <dbReference type="SAM" id="Phobius"/>
    </source>
</evidence>
<dbReference type="AlphaFoldDB" id="A0AA86YP38"/>
<organism evidence="2 3">
    <name type="scientific">Providencia stuartii ATCC 25827</name>
    <dbReference type="NCBI Taxonomy" id="471874"/>
    <lineage>
        <taxon>Bacteria</taxon>
        <taxon>Pseudomonadati</taxon>
        <taxon>Pseudomonadota</taxon>
        <taxon>Gammaproteobacteria</taxon>
        <taxon>Enterobacterales</taxon>
        <taxon>Morganellaceae</taxon>
        <taxon>Providencia</taxon>
    </lineage>
</organism>